<keyword evidence="3 8" id="KW-0349">Heme</keyword>
<dbReference type="AlphaFoldDB" id="A0AAV4UEV6"/>
<evidence type="ECO:0000313" key="11">
    <source>
        <dbReference type="Proteomes" id="UP001054945"/>
    </source>
</evidence>
<dbReference type="Pfam" id="PF00067">
    <property type="entry name" value="p450"/>
    <property type="match status" value="1"/>
</dbReference>
<dbReference type="PRINTS" id="PR00385">
    <property type="entry name" value="P450"/>
</dbReference>
<dbReference type="InterPro" id="IPR002401">
    <property type="entry name" value="Cyt_P450_E_grp-I"/>
</dbReference>
<evidence type="ECO:0000256" key="6">
    <source>
        <dbReference type="ARBA" id="ARBA00023004"/>
    </source>
</evidence>
<name>A0AAV4UEV6_CAEEX</name>
<comment type="caution">
    <text evidence="10">The sequence shown here is derived from an EMBL/GenBank/DDBJ whole genome shotgun (WGS) entry which is preliminary data.</text>
</comment>
<evidence type="ECO:0000256" key="8">
    <source>
        <dbReference type="PIRSR" id="PIRSR602401-1"/>
    </source>
</evidence>
<feature type="binding site" description="axial binding residue" evidence="8">
    <location>
        <position position="481"/>
    </location>
    <ligand>
        <name>heme</name>
        <dbReference type="ChEBI" id="CHEBI:30413"/>
    </ligand>
    <ligandPart>
        <name>Fe</name>
        <dbReference type="ChEBI" id="CHEBI:18248"/>
    </ligandPart>
</feature>
<evidence type="ECO:0000256" key="9">
    <source>
        <dbReference type="RuleBase" id="RU000461"/>
    </source>
</evidence>
<gene>
    <name evidence="10" type="primary">Cyp49a1</name>
    <name evidence="10" type="ORF">CEXT_328051</name>
</gene>
<comment type="cofactor">
    <cofactor evidence="1 8">
        <name>heme</name>
        <dbReference type="ChEBI" id="CHEBI:30413"/>
    </cofactor>
</comment>
<dbReference type="PANTHER" id="PTHR24279:SF120">
    <property type="entry name" value="CYTOCHROME P450"/>
    <property type="match status" value="1"/>
</dbReference>
<dbReference type="PRINTS" id="PR00463">
    <property type="entry name" value="EP450I"/>
</dbReference>
<keyword evidence="4 8" id="KW-0479">Metal-binding</keyword>
<evidence type="ECO:0000256" key="3">
    <source>
        <dbReference type="ARBA" id="ARBA00022617"/>
    </source>
</evidence>
<dbReference type="PROSITE" id="PS00086">
    <property type="entry name" value="CYTOCHROME_P450"/>
    <property type="match status" value="1"/>
</dbReference>
<evidence type="ECO:0000256" key="5">
    <source>
        <dbReference type="ARBA" id="ARBA00023002"/>
    </source>
</evidence>
<dbReference type="FunFam" id="1.10.630.10:FF:000006">
    <property type="entry name" value="Cytochrome P450 302a1, mitochondrial"/>
    <property type="match status" value="1"/>
</dbReference>
<dbReference type="InterPro" id="IPR036396">
    <property type="entry name" value="Cyt_P450_sf"/>
</dbReference>
<comment type="similarity">
    <text evidence="2 9">Belongs to the cytochrome P450 family.</text>
</comment>
<proteinExistence type="inferred from homology"/>
<protein>
    <submittedName>
        <fullName evidence="10">Probable cytochrome P450 49a1</fullName>
    </submittedName>
</protein>
<accession>A0AAV4UEV6</accession>
<evidence type="ECO:0000256" key="2">
    <source>
        <dbReference type="ARBA" id="ARBA00010617"/>
    </source>
</evidence>
<evidence type="ECO:0000313" key="10">
    <source>
        <dbReference type="EMBL" id="GIY56350.1"/>
    </source>
</evidence>
<dbReference type="Gene3D" id="1.10.630.10">
    <property type="entry name" value="Cytochrome P450"/>
    <property type="match status" value="1"/>
</dbReference>
<dbReference type="InterPro" id="IPR001128">
    <property type="entry name" value="Cyt_P450"/>
</dbReference>
<dbReference type="GO" id="GO:0005506">
    <property type="term" value="F:iron ion binding"/>
    <property type="evidence" value="ECO:0007669"/>
    <property type="project" value="InterPro"/>
</dbReference>
<dbReference type="PANTHER" id="PTHR24279">
    <property type="entry name" value="CYTOCHROME P450"/>
    <property type="match status" value="1"/>
</dbReference>
<keyword evidence="11" id="KW-1185">Reference proteome</keyword>
<evidence type="ECO:0000256" key="7">
    <source>
        <dbReference type="ARBA" id="ARBA00023033"/>
    </source>
</evidence>
<evidence type="ECO:0000256" key="1">
    <source>
        <dbReference type="ARBA" id="ARBA00001971"/>
    </source>
</evidence>
<evidence type="ECO:0000256" key="4">
    <source>
        <dbReference type="ARBA" id="ARBA00022723"/>
    </source>
</evidence>
<keyword evidence="5 9" id="KW-0560">Oxidoreductase</keyword>
<organism evidence="10 11">
    <name type="scientific">Caerostris extrusa</name>
    <name type="common">Bark spider</name>
    <name type="synonym">Caerostris bankana</name>
    <dbReference type="NCBI Taxonomy" id="172846"/>
    <lineage>
        <taxon>Eukaryota</taxon>
        <taxon>Metazoa</taxon>
        <taxon>Ecdysozoa</taxon>
        <taxon>Arthropoda</taxon>
        <taxon>Chelicerata</taxon>
        <taxon>Arachnida</taxon>
        <taxon>Araneae</taxon>
        <taxon>Araneomorphae</taxon>
        <taxon>Entelegynae</taxon>
        <taxon>Araneoidea</taxon>
        <taxon>Araneidae</taxon>
        <taxon>Caerostris</taxon>
    </lineage>
</organism>
<dbReference type="InterPro" id="IPR017972">
    <property type="entry name" value="Cyt_P450_CS"/>
</dbReference>
<dbReference type="CDD" id="cd11054">
    <property type="entry name" value="CYP24A1-like"/>
    <property type="match status" value="1"/>
</dbReference>
<dbReference type="Proteomes" id="UP001054945">
    <property type="component" value="Unassembled WGS sequence"/>
</dbReference>
<dbReference type="InterPro" id="IPR050479">
    <property type="entry name" value="CYP11_CYP27_families"/>
</dbReference>
<keyword evidence="7 9" id="KW-0503">Monooxygenase</keyword>
<dbReference type="GO" id="GO:0016705">
    <property type="term" value="F:oxidoreductase activity, acting on paired donors, with incorporation or reduction of molecular oxygen"/>
    <property type="evidence" value="ECO:0007669"/>
    <property type="project" value="InterPro"/>
</dbReference>
<keyword evidence="6 8" id="KW-0408">Iron</keyword>
<dbReference type="GO" id="GO:0020037">
    <property type="term" value="F:heme binding"/>
    <property type="evidence" value="ECO:0007669"/>
    <property type="project" value="InterPro"/>
</dbReference>
<dbReference type="GO" id="GO:0004497">
    <property type="term" value="F:monooxygenase activity"/>
    <property type="evidence" value="ECO:0007669"/>
    <property type="project" value="UniProtKB-KW"/>
</dbReference>
<dbReference type="EMBL" id="BPLR01012760">
    <property type="protein sequence ID" value="GIY56350.1"/>
    <property type="molecule type" value="Genomic_DNA"/>
</dbReference>
<sequence>MPFRNPFPLQIKSSSMKMKTFPPRAFSFPTPRAPLLDAACVLSEMIGKNCPHGFRQIVTSIGKKPVVNFAIKSFEEIPGPRPLPLIGNLWRYFPVIGTYSYDRIHETYAKMHEQFGPLVKEKVFGDKILIHVFDPVDMRKVYEADGNNPVRISHTALANYRKARPHLYSGAGLFPSNGKEWRHFRSMFQKLLLHPSTVDECSNILEDITDEMISKIPNYLDENNEMNLQPLLFNWALECIGAVTLNRRLGCLSAEGNKEAQSLITAANDTHTAVYRTEMTPYSVTSYKKLEDAQNLHSSVVEKYLDEALEDFNQKRNQNCLAVKMLQLEGASRRDVFTMILDMFMAGIDTTAFTLSFCLHNLARNTEVQEKLRQEVINFLPKPNSRFTDVSLKHYPYLRALVKETLRTNPISIGTGRIIQKDLALSGYLVPAQSFTVLQHQVASMHEKYFPNPHKFEPERWLRREFTPLVSSPFGYGGRMCVGKKIADRELYLAISKLVRTFHITYHYEQIDSVNRLINVPDKPLRLRLTKVSG</sequence>
<dbReference type="SUPFAM" id="SSF48264">
    <property type="entry name" value="Cytochrome P450"/>
    <property type="match status" value="1"/>
</dbReference>
<reference evidence="10 11" key="1">
    <citation type="submission" date="2021-06" db="EMBL/GenBank/DDBJ databases">
        <title>Caerostris extrusa draft genome.</title>
        <authorList>
            <person name="Kono N."/>
            <person name="Arakawa K."/>
        </authorList>
    </citation>
    <scope>NUCLEOTIDE SEQUENCE [LARGE SCALE GENOMIC DNA]</scope>
</reference>